<dbReference type="PANTHER" id="PTHR38009:SF1">
    <property type="entry name" value="CONSERVED HYPOTHETICAL PHAGE TAIL PROTEIN"/>
    <property type="match status" value="1"/>
</dbReference>
<keyword evidence="2" id="KW-1185">Reference proteome</keyword>
<dbReference type="EMBL" id="ANNX02000020">
    <property type="protein sequence ID" value="KYC42243.1"/>
    <property type="molecule type" value="Genomic_DNA"/>
</dbReference>
<proteinExistence type="predicted"/>
<organism evidence="1 2">
    <name type="scientific">Scytonema hofmannii PCC 7110</name>
    <dbReference type="NCBI Taxonomy" id="128403"/>
    <lineage>
        <taxon>Bacteria</taxon>
        <taxon>Bacillati</taxon>
        <taxon>Cyanobacteriota</taxon>
        <taxon>Cyanophyceae</taxon>
        <taxon>Nostocales</taxon>
        <taxon>Scytonemataceae</taxon>
        <taxon>Scytonema</taxon>
    </lineage>
</organism>
<dbReference type="GO" id="GO:0005198">
    <property type="term" value="F:structural molecule activity"/>
    <property type="evidence" value="ECO:0007669"/>
    <property type="project" value="InterPro"/>
</dbReference>
<comment type="caution">
    <text evidence="1">The sequence shown here is derived from an EMBL/GenBank/DDBJ whole genome shotgun (WGS) entry which is preliminary data.</text>
</comment>
<dbReference type="AlphaFoldDB" id="A0A139XC67"/>
<dbReference type="STRING" id="128403.WA1_19885"/>
<dbReference type="NCBIfam" id="TIGR02241">
    <property type="entry name" value="conserved hypothetical phage tail region protein"/>
    <property type="match status" value="1"/>
</dbReference>
<evidence type="ECO:0000313" key="1">
    <source>
        <dbReference type="EMBL" id="KYC42243.1"/>
    </source>
</evidence>
<evidence type="ECO:0000313" key="2">
    <source>
        <dbReference type="Proteomes" id="UP000076925"/>
    </source>
</evidence>
<sequence length="155" mass="16991">MPAQDELLVSCRFYFEADNIQDKLILEVSGLSAESPAAGGDTVLGSGKGAKNLRQAAPTQVKFEPVIVKVVATTNKDLYKWYEDCNKNEGGKSDWKTKRQGASITVYNQAGEPQAKWQLKEAYPTKYEGPQLQAGSNEVANETITLVHTGINRVQ</sequence>
<dbReference type="Proteomes" id="UP000076925">
    <property type="component" value="Unassembled WGS sequence"/>
</dbReference>
<reference evidence="1 2" key="1">
    <citation type="journal article" date="2013" name="Genome Biol. Evol.">
        <title>Genomes of Stigonematalean cyanobacteria (subsection V) and the evolution of oxygenic photosynthesis from prokaryotes to plastids.</title>
        <authorList>
            <person name="Dagan T."/>
            <person name="Roettger M."/>
            <person name="Stucken K."/>
            <person name="Landan G."/>
            <person name="Koch R."/>
            <person name="Major P."/>
            <person name="Gould S.B."/>
            <person name="Goremykin V.V."/>
            <person name="Rippka R."/>
            <person name="Tandeau de Marsac N."/>
            <person name="Gugger M."/>
            <person name="Lockhart P.J."/>
            <person name="Allen J.F."/>
            <person name="Brune I."/>
            <person name="Maus I."/>
            <person name="Puhler A."/>
            <person name="Martin W.F."/>
        </authorList>
    </citation>
    <scope>NUCLEOTIDE SEQUENCE [LARGE SCALE GENOMIC DNA]</scope>
    <source>
        <strain evidence="1 2">PCC 7110</strain>
    </source>
</reference>
<dbReference type="Pfam" id="PF06841">
    <property type="entry name" value="Phage_T4_gp19"/>
    <property type="match status" value="1"/>
</dbReference>
<dbReference type="InterPro" id="IPR011747">
    <property type="entry name" value="CHP02241"/>
</dbReference>
<dbReference type="RefSeq" id="WP_017741807.1">
    <property type="nucleotide sequence ID" value="NZ_KQ976354.1"/>
</dbReference>
<protein>
    <submittedName>
        <fullName evidence="1">Phage tail protein</fullName>
    </submittedName>
</protein>
<accession>A0A139XC67</accession>
<gene>
    <name evidence="1" type="ORF">WA1_19885</name>
</gene>
<dbReference type="PANTHER" id="PTHR38009">
    <property type="entry name" value="CONSERVED HYPOTHETICAL PHAGE TAIL PROTEIN"/>
    <property type="match status" value="1"/>
</dbReference>
<dbReference type="OrthoDB" id="529773at2"/>
<name>A0A139XC67_9CYAN</name>
<dbReference type="InterPro" id="IPR010667">
    <property type="entry name" value="Phage_T4_Gp19"/>
</dbReference>